<sequence length="63" mass="6795">MQMSGVTKRINADGYIDGNADAYDCRISAWLQGNGEDYEYVSATSEGDGDDDDDGDYDYAPAA</sequence>
<reference evidence="2" key="1">
    <citation type="journal article" date="2017" name="Nature">
        <title>The sunflower genome provides insights into oil metabolism, flowering and Asterid evolution.</title>
        <authorList>
            <person name="Badouin H."/>
            <person name="Gouzy J."/>
            <person name="Grassa C.J."/>
            <person name="Murat F."/>
            <person name="Staton S.E."/>
            <person name="Cottret L."/>
            <person name="Lelandais-Briere C."/>
            <person name="Owens G.L."/>
            <person name="Carrere S."/>
            <person name="Mayjonade B."/>
            <person name="Legrand L."/>
            <person name="Gill N."/>
            <person name="Kane N.C."/>
            <person name="Bowers J.E."/>
            <person name="Hubner S."/>
            <person name="Bellec A."/>
            <person name="Berard A."/>
            <person name="Berges H."/>
            <person name="Blanchet N."/>
            <person name="Boniface M.C."/>
            <person name="Brunel D."/>
            <person name="Catrice O."/>
            <person name="Chaidir N."/>
            <person name="Claudel C."/>
            <person name="Donnadieu C."/>
            <person name="Faraut T."/>
            <person name="Fievet G."/>
            <person name="Helmstetter N."/>
            <person name="King M."/>
            <person name="Knapp S.J."/>
            <person name="Lai Z."/>
            <person name="Le Paslier M.C."/>
            <person name="Lippi Y."/>
            <person name="Lorenzon L."/>
            <person name="Mandel J.R."/>
            <person name="Marage G."/>
            <person name="Marchand G."/>
            <person name="Marquand E."/>
            <person name="Bret-Mestries E."/>
            <person name="Morien E."/>
            <person name="Nambeesan S."/>
            <person name="Nguyen T."/>
            <person name="Pegot-Espagnet P."/>
            <person name="Pouilly N."/>
            <person name="Raftis F."/>
            <person name="Sallet E."/>
            <person name="Schiex T."/>
            <person name="Thomas J."/>
            <person name="Vandecasteele C."/>
            <person name="Vares D."/>
            <person name="Vear F."/>
            <person name="Vautrin S."/>
            <person name="Crespi M."/>
            <person name="Mangin B."/>
            <person name="Burke J.M."/>
            <person name="Salse J."/>
            <person name="Munos S."/>
            <person name="Vincourt P."/>
            <person name="Rieseberg L.H."/>
            <person name="Langlade N.B."/>
        </authorList>
    </citation>
    <scope>NUCLEOTIDE SEQUENCE</scope>
    <source>
        <tissue evidence="2">Leaves</tissue>
    </source>
</reference>
<accession>A0A9K3I1Q1</accession>
<evidence type="ECO:0000256" key="1">
    <source>
        <dbReference type="SAM" id="MobiDB-lite"/>
    </source>
</evidence>
<dbReference type="Gramene" id="mRNA:HanXRQr2_Chr10g0463121">
    <property type="protein sequence ID" value="CDS:HanXRQr2_Chr10g0463121.1"/>
    <property type="gene ID" value="HanXRQr2_Chr10g0463121"/>
</dbReference>
<gene>
    <name evidence="2" type="ORF">HanXRQr2_Chr10g0463121</name>
</gene>
<name>A0A9K3I1Q1_HELAN</name>
<dbReference type="EMBL" id="MNCJ02000325">
    <property type="protein sequence ID" value="KAF5788354.1"/>
    <property type="molecule type" value="Genomic_DNA"/>
</dbReference>
<reference evidence="2" key="2">
    <citation type="submission" date="2020-06" db="EMBL/GenBank/DDBJ databases">
        <title>Helianthus annuus Genome sequencing and assembly Release 2.</title>
        <authorList>
            <person name="Gouzy J."/>
            <person name="Langlade N."/>
            <person name="Munos S."/>
        </authorList>
    </citation>
    <scope>NUCLEOTIDE SEQUENCE</scope>
    <source>
        <tissue evidence="2">Leaves</tissue>
    </source>
</reference>
<dbReference type="Proteomes" id="UP000215914">
    <property type="component" value="Unassembled WGS sequence"/>
</dbReference>
<comment type="caution">
    <text evidence="2">The sequence shown here is derived from an EMBL/GenBank/DDBJ whole genome shotgun (WGS) entry which is preliminary data.</text>
</comment>
<evidence type="ECO:0000313" key="3">
    <source>
        <dbReference type="Proteomes" id="UP000215914"/>
    </source>
</evidence>
<feature type="compositionally biased region" description="Acidic residues" evidence="1">
    <location>
        <begin position="47"/>
        <end position="57"/>
    </location>
</feature>
<evidence type="ECO:0000313" key="2">
    <source>
        <dbReference type="EMBL" id="KAF5788354.1"/>
    </source>
</evidence>
<dbReference type="AlphaFoldDB" id="A0A9K3I1Q1"/>
<protein>
    <submittedName>
        <fullName evidence="2">Uncharacterized protein</fullName>
    </submittedName>
</protein>
<proteinExistence type="predicted"/>
<feature type="region of interest" description="Disordered" evidence="1">
    <location>
        <begin position="40"/>
        <end position="63"/>
    </location>
</feature>
<organism evidence="2 3">
    <name type="scientific">Helianthus annuus</name>
    <name type="common">Common sunflower</name>
    <dbReference type="NCBI Taxonomy" id="4232"/>
    <lineage>
        <taxon>Eukaryota</taxon>
        <taxon>Viridiplantae</taxon>
        <taxon>Streptophyta</taxon>
        <taxon>Embryophyta</taxon>
        <taxon>Tracheophyta</taxon>
        <taxon>Spermatophyta</taxon>
        <taxon>Magnoliopsida</taxon>
        <taxon>eudicotyledons</taxon>
        <taxon>Gunneridae</taxon>
        <taxon>Pentapetalae</taxon>
        <taxon>asterids</taxon>
        <taxon>campanulids</taxon>
        <taxon>Asterales</taxon>
        <taxon>Asteraceae</taxon>
        <taxon>Asteroideae</taxon>
        <taxon>Heliantheae alliance</taxon>
        <taxon>Heliantheae</taxon>
        <taxon>Helianthus</taxon>
    </lineage>
</organism>
<keyword evidence="3" id="KW-1185">Reference proteome</keyword>